<dbReference type="AlphaFoldDB" id="A0A367GUW0"/>
<proteinExistence type="predicted"/>
<protein>
    <submittedName>
        <fullName evidence="1">Uncharacterized protein</fullName>
    </submittedName>
</protein>
<reference evidence="1 2" key="1">
    <citation type="submission" date="2018-05" db="EMBL/GenBank/DDBJ databases">
        <title>Mucilaginibacter hurinus sp. nov., isolated from briquette warehouse soil.</title>
        <authorList>
            <person name="Choi L."/>
        </authorList>
    </citation>
    <scope>NUCLEOTIDE SEQUENCE [LARGE SCALE GENOMIC DNA]</scope>
    <source>
        <strain evidence="1 2">ZR32</strain>
    </source>
</reference>
<evidence type="ECO:0000313" key="1">
    <source>
        <dbReference type="EMBL" id="RCH56865.1"/>
    </source>
</evidence>
<comment type="caution">
    <text evidence="1">The sequence shown here is derived from an EMBL/GenBank/DDBJ whole genome shotgun (WGS) entry which is preliminary data.</text>
</comment>
<accession>A0A367GUW0</accession>
<dbReference type="EMBL" id="QGDC01000001">
    <property type="protein sequence ID" value="RCH56865.1"/>
    <property type="molecule type" value="Genomic_DNA"/>
</dbReference>
<gene>
    <name evidence="1" type="ORF">DJ568_03145</name>
</gene>
<organism evidence="1 2">
    <name type="scientific">Mucilaginibacter hurinus</name>
    <dbReference type="NCBI Taxonomy" id="2201324"/>
    <lineage>
        <taxon>Bacteria</taxon>
        <taxon>Pseudomonadati</taxon>
        <taxon>Bacteroidota</taxon>
        <taxon>Sphingobacteriia</taxon>
        <taxon>Sphingobacteriales</taxon>
        <taxon>Sphingobacteriaceae</taxon>
        <taxon>Mucilaginibacter</taxon>
    </lineage>
</organism>
<sequence length="127" mass="14073">MRPVFALIALFLYLLSAGGDLGCAFGRGAAIVRSIIINAPSGDHDTGSHCVEREHEVAACDRQTLIENLDVSSFGGVQLFSFVQYPFITRLDLPCLPGNWQLLHAAKRFVELPVLEKAYLQLRVFRI</sequence>
<dbReference type="RefSeq" id="WP_114003762.1">
    <property type="nucleotide sequence ID" value="NZ_QGDC01000001.1"/>
</dbReference>
<evidence type="ECO:0000313" key="2">
    <source>
        <dbReference type="Proteomes" id="UP000253209"/>
    </source>
</evidence>
<keyword evidence="2" id="KW-1185">Reference proteome</keyword>
<dbReference type="Proteomes" id="UP000253209">
    <property type="component" value="Unassembled WGS sequence"/>
</dbReference>
<name>A0A367GUW0_9SPHI</name>